<dbReference type="GO" id="GO:0003941">
    <property type="term" value="F:L-serine ammonia-lyase activity"/>
    <property type="evidence" value="ECO:0007669"/>
    <property type="project" value="TreeGrafter"/>
</dbReference>
<gene>
    <name evidence="7" type="primary">ORF133902</name>
</gene>
<evidence type="ECO:0000256" key="1">
    <source>
        <dbReference type="ARBA" id="ARBA00001933"/>
    </source>
</evidence>
<name>A0A0B7APS7_9EUPU</name>
<dbReference type="GO" id="GO:0004794">
    <property type="term" value="F:threonine deaminase activity"/>
    <property type="evidence" value="ECO:0007669"/>
    <property type="project" value="TreeGrafter"/>
</dbReference>
<dbReference type="InterPro" id="IPR036052">
    <property type="entry name" value="TrpB-like_PALP_sf"/>
</dbReference>
<dbReference type="AlphaFoldDB" id="A0A0B7APS7"/>
<dbReference type="SUPFAM" id="SSF53686">
    <property type="entry name" value="Tryptophan synthase beta subunit-like PLP-dependent enzymes"/>
    <property type="match status" value="1"/>
</dbReference>
<evidence type="ECO:0000256" key="2">
    <source>
        <dbReference type="ARBA" id="ARBA00022898"/>
    </source>
</evidence>
<dbReference type="InterPro" id="IPR050147">
    <property type="entry name" value="Ser/Thr_Dehydratase"/>
</dbReference>
<dbReference type="GO" id="GO:0006567">
    <property type="term" value="P:L-threonine catabolic process"/>
    <property type="evidence" value="ECO:0007669"/>
    <property type="project" value="TreeGrafter"/>
</dbReference>
<evidence type="ECO:0000313" key="7">
    <source>
        <dbReference type="EMBL" id="CEK82853.1"/>
    </source>
</evidence>
<feature type="domain" description="Tryptophan synthase beta chain-like PALP" evidence="6">
    <location>
        <begin position="2"/>
        <end position="62"/>
    </location>
</feature>
<proteinExistence type="predicted"/>
<dbReference type="GO" id="GO:0006565">
    <property type="term" value="P:L-serine catabolic process"/>
    <property type="evidence" value="ECO:0007669"/>
    <property type="project" value="TreeGrafter"/>
</dbReference>
<dbReference type="PANTHER" id="PTHR48078">
    <property type="entry name" value="THREONINE DEHYDRATASE, MITOCHONDRIAL-RELATED"/>
    <property type="match status" value="1"/>
</dbReference>
<dbReference type="PANTHER" id="PTHR48078:SF6">
    <property type="entry name" value="L-THREONINE DEHYDRATASE CATABOLIC TDCB"/>
    <property type="match status" value="1"/>
</dbReference>
<keyword evidence="2" id="KW-0663">Pyridoxal phosphate</keyword>
<comment type="cofactor">
    <cofactor evidence="1">
        <name>pyridoxal 5'-phosphate</name>
        <dbReference type="ChEBI" id="CHEBI:597326"/>
    </cofactor>
</comment>
<reference evidence="7" key="1">
    <citation type="submission" date="2014-12" db="EMBL/GenBank/DDBJ databases">
        <title>Insight into the proteome of Arion vulgaris.</title>
        <authorList>
            <person name="Aradska J."/>
            <person name="Bulat T."/>
            <person name="Smidak R."/>
            <person name="Sarate P."/>
            <person name="Gangsoo J."/>
            <person name="Sialana F."/>
            <person name="Bilban M."/>
            <person name="Lubec G."/>
        </authorList>
    </citation>
    <scope>NUCLEOTIDE SEQUENCE</scope>
    <source>
        <tissue evidence="7">Skin</tissue>
    </source>
</reference>
<dbReference type="InterPro" id="IPR001926">
    <property type="entry name" value="TrpB-like_PALP"/>
</dbReference>
<organism evidence="7">
    <name type="scientific">Arion vulgaris</name>
    <dbReference type="NCBI Taxonomy" id="1028688"/>
    <lineage>
        <taxon>Eukaryota</taxon>
        <taxon>Metazoa</taxon>
        <taxon>Spiralia</taxon>
        <taxon>Lophotrochozoa</taxon>
        <taxon>Mollusca</taxon>
        <taxon>Gastropoda</taxon>
        <taxon>Heterobranchia</taxon>
        <taxon>Euthyneura</taxon>
        <taxon>Panpulmonata</taxon>
        <taxon>Eupulmonata</taxon>
        <taxon>Stylommatophora</taxon>
        <taxon>Helicina</taxon>
        <taxon>Arionoidea</taxon>
        <taxon>Arionidae</taxon>
        <taxon>Arion</taxon>
    </lineage>
</organism>
<evidence type="ECO:0000256" key="3">
    <source>
        <dbReference type="ARBA" id="ARBA00023239"/>
    </source>
</evidence>
<keyword evidence="3" id="KW-0456">Lyase</keyword>
<evidence type="ECO:0000256" key="4">
    <source>
        <dbReference type="ARBA" id="ARBA00041766"/>
    </source>
</evidence>
<dbReference type="EMBL" id="HACG01035988">
    <property type="protein sequence ID" value="CEK82853.1"/>
    <property type="molecule type" value="Transcribed_RNA"/>
</dbReference>
<sequence>MWPLVQSVLDGSLVVNLQQVAAAVKLLAECNHVIAEGAGAASVAAALDGQAGDGNIVCVISGGNIDLKKFVQILQGHVPS</sequence>
<accession>A0A0B7APS7</accession>
<protein>
    <recommendedName>
        <fullName evidence="4">L-serine deaminase</fullName>
    </recommendedName>
    <alternativeName>
        <fullName evidence="5">L-threonine dehydratase</fullName>
    </alternativeName>
</protein>
<dbReference type="GO" id="GO:0009097">
    <property type="term" value="P:isoleucine biosynthetic process"/>
    <property type="evidence" value="ECO:0007669"/>
    <property type="project" value="TreeGrafter"/>
</dbReference>
<dbReference type="Pfam" id="PF00291">
    <property type="entry name" value="PALP"/>
    <property type="match status" value="1"/>
</dbReference>
<evidence type="ECO:0000259" key="6">
    <source>
        <dbReference type="Pfam" id="PF00291"/>
    </source>
</evidence>
<dbReference type="Gene3D" id="3.40.50.1100">
    <property type="match status" value="1"/>
</dbReference>
<evidence type="ECO:0000256" key="5">
    <source>
        <dbReference type="ARBA" id="ARBA00042605"/>
    </source>
</evidence>